<evidence type="ECO:0000313" key="3">
    <source>
        <dbReference type="Proteomes" id="UP000236333"/>
    </source>
</evidence>
<dbReference type="EMBL" id="PGGS01000096">
    <property type="protein sequence ID" value="PNH09289.1"/>
    <property type="molecule type" value="Genomic_DNA"/>
</dbReference>
<dbReference type="Proteomes" id="UP000236333">
    <property type="component" value="Unassembled WGS sequence"/>
</dbReference>
<protein>
    <submittedName>
        <fullName evidence="2">Uncharacterized protein</fullName>
    </submittedName>
</protein>
<evidence type="ECO:0000256" key="1">
    <source>
        <dbReference type="SAM" id="MobiDB-lite"/>
    </source>
</evidence>
<feature type="compositionally biased region" description="Basic residues" evidence="1">
    <location>
        <begin position="37"/>
        <end position="47"/>
    </location>
</feature>
<feature type="region of interest" description="Disordered" evidence="1">
    <location>
        <begin position="121"/>
        <end position="144"/>
    </location>
</feature>
<name>A0A2J8A9V2_9CHLO</name>
<gene>
    <name evidence="2" type="ORF">TSOC_004110</name>
</gene>
<reference evidence="2 3" key="1">
    <citation type="journal article" date="2017" name="Mol. Biol. Evol.">
        <title>The 4-celled Tetrabaena socialis nuclear genome reveals the essential components for genetic control of cell number at the origin of multicellularity in the volvocine lineage.</title>
        <authorList>
            <person name="Featherston J."/>
            <person name="Arakaki Y."/>
            <person name="Hanschen E.R."/>
            <person name="Ferris P.J."/>
            <person name="Michod R.E."/>
            <person name="Olson B.J.S.C."/>
            <person name="Nozaki H."/>
            <person name="Durand P.M."/>
        </authorList>
    </citation>
    <scope>NUCLEOTIDE SEQUENCE [LARGE SCALE GENOMIC DNA]</scope>
    <source>
        <strain evidence="2 3">NIES-571</strain>
    </source>
</reference>
<feature type="region of interest" description="Disordered" evidence="1">
    <location>
        <begin position="26"/>
        <end position="50"/>
    </location>
</feature>
<dbReference type="OrthoDB" id="541315at2759"/>
<dbReference type="AlphaFoldDB" id="A0A2J8A9V2"/>
<accession>A0A2J8A9V2</accession>
<keyword evidence="3" id="KW-1185">Reference proteome</keyword>
<proteinExistence type="predicted"/>
<sequence>MAQTFPSLASGPAACQASCSFREYATKEKDPAASAGRYRHRPTRHGSKLAMRDPERFARMRAVLGYPDDVSAPKVKSVTISLLQTIKYLMPEDKDLTGLVSYKVTSLNRELMPMLGRVTSGLQKPAAGATTGSIPSVAPKRQKQ</sequence>
<evidence type="ECO:0000313" key="2">
    <source>
        <dbReference type="EMBL" id="PNH09289.1"/>
    </source>
</evidence>
<organism evidence="2 3">
    <name type="scientific">Tetrabaena socialis</name>
    <dbReference type="NCBI Taxonomy" id="47790"/>
    <lineage>
        <taxon>Eukaryota</taxon>
        <taxon>Viridiplantae</taxon>
        <taxon>Chlorophyta</taxon>
        <taxon>core chlorophytes</taxon>
        <taxon>Chlorophyceae</taxon>
        <taxon>CS clade</taxon>
        <taxon>Chlamydomonadales</taxon>
        <taxon>Tetrabaenaceae</taxon>
        <taxon>Tetrabaena</taxon>
    </lineage>
</organism>
<comment type="caution">
    <text evidence="2">The sequence shown here is derived from an EMBL/GenBank/DDBJ whole genome shotgun (WGS) entry which is preliminary data.</text>
</comment>